<dbReference type="AlphaFoldDB" id="A0AAJ0D9Q2"/>
<gene>
    <name evidence="2" type="ORF">LTR09_012640</name>
</gene>
<organism evidence="2 3">
    <name type="scientific">Extremus antarcticus</name>
    <dbReference type="NCBI Taxonomy" id="702011"/>
    <lineage>
        <taxon>Eukaryota</taxon>
        <taxon>Fungi</taxon>
        <taxon>Dikarya</taxon>
        <taxon>Ascomycota</taxon>
        <taxon>Pezizomycotina</taxon>
        <taxon>Dothideomycetes</taxon>
        <taxon>Dothideomycetidae</taxon>
        <taxon>Mycosphaerellales</taxon>
        <taxon>Extremaceae</taxon>
        <taxon>Extremus</taxon>
    </lineage>
</organism>
<evidence type="ECO:0000256" key="1">
    <source>
        <dbReference type="SAM" id="MobiDB-lite"/>
    </source>
</evidence>
<evidence type="ECO:0000313" key="2">
    <source>
        <dbReference type="EMBL" id="KAK3045821.1"/>
    </source>
</evidence>
<protein>
    <submittedName>
        <fullName evidence="2">Uncharacterized protein</fullName>
    </submittedName>
</protein>
<evidence type="ECO:0000313" key="3">
    <source>
        <dbReference type="Proteomes" id="UP001271007"/>
    </source>
</evidence>
<comment type="caution">
    <text evidence="2">The sequence shown here is derived from an EMBL/GenBank/DDBJ whole genome shotgun (WGS) entry which is preliminary data.</text>
</comment>
<dbReference type="Proteomes" id="UP001271007">
    <property type="component" value="Unassembled WGS sequence"/>
</dbReference>
<sequence length="243" mass="26689">MNKYKKPLRKLQAWESTLQDEYNRGTLPEELSPKLQAQGMVFAALPEPSEPWELVIETRPMSALLPPPSPVEEESPAEDSCVDQGMETPQASTMAEEAVEVPVEKGSWPNPEGQKAQKDAAENFEVVVAGGGSESERQEELEWTREGYGICIGCADMYILRCNGEESPWAEGSDRPEEKDGKLLIECGDCQSQGEARRLAKKKGGFGGGFDRRMRTGAWRRGGGVCSGRSDCTRRSWTGGSGR</sequence>
<name>A0AAJ0D9Q2_9PEZI</name>
<feature type="region of interest" description="Disordered" evidence="1">
    <location>
        <begin position="198"/>
        <end position="228"/>
    </location>
</feature>
<dbReference type="EMBL" id="JAWDJX010000147">
    <property type="protein sequence ID" value="KAK3045821.1"/>
    <property type="molecule type" value="Genomic_DNA"/>
</dbReference>
<keyword evidence="3" id="KW-1185">Reference proteome</keyword>
<proteinExistence type="predicted"/>
<accession>A0AAJ0D9Q2</accession>
<reference evidence="2" key="1">
    <citation type="submission" date="2023-04" db="EMBL/GenBank/DDBJ databases">
        <title>Black Yeasts Isolated from many extreme environments.</title>
        <authorList>
            <person name="Coleine C."/>
            <person name="Stajich J.E."/>
            <person name="Selbmann L."/>
        </authorList>
    </citation>
    <scope>NUCLEOTIDE SEQUENCE</scope>
    <source>
        <strain evidence="2">CCFEE 5312</strain>
    </source>
</reference>